<gene>
    <name evidence="3" type="primary">pknK_3</name>
    <name evidence="3" type="ORF">NCTC1935_05495</name>
</gene>
<dbReference type="EMBL" id="CAACYE010000005">
    <property type="protein sequence ID" value="VFA87608.1"/>
    <property type="molecule type" value="Genomic_DNA"/>
</dbReference>
<feature type="domain" description="AAA+ ATPase" evidence="2">
    <location>
        <begin position="40"/>
        <end position="224"/>
    </location>
</feature>
<feature type="region of interest" description="Disordered" evidence="1">
    <location>
        <begin position="1"/>
        <end position="22"/>
    </location>
</feature>
<dbReference type="EC" id="2.7.11.1" evidence="3"/>
<dbReference type="SUPFAM" id="SSF52540">
    <property type="entry name" value="P-loop containing nucleoside triphosphate hydrolases"/>
    <property type="match status" value="1"/>
</dbReference>
<dbReference type="Pfam" id="PF25873">
    <property type="entry name" value="WHD_MalT"/>
    <property type="match status" value="1"/>
</dbReference>
<sequence length="657" mass="69362">MDSARPIPDRPAAPHPEPTGRPLFSPALLARFDRAIAASAAPIILVVGPAGSGKTAFAQGCAEFARPGTRVARLTLTPALNDPTALAAALDTPATAATPREDAVRRAPAQPEHPAATGTQSTDPAAAPHPADARRRRRPAPRNARGENRTRTADTLLVLDDAHHLTDPRALACLARFLHTAAPATTTVLTARHTPPLPWHRWAATGRLTRITAADLRLDAARTAAVFDRHGVALSAAELTAVHRLTGGWPALVHLAAEYVDTHRDYRDAALGMLEHAPRPVADFLAEEVLGGLAPRLRAFLAATCLPADFTMELAEELAGDGAASAVEELERRDFPLRRRVREGVVRYSYPPLLRAELVGEVRRSQPDRMPGAHRAACRGADALTHVLSVPGRPELVAFLREHAVRLVLDGAGPILFGRLESARAWVLDDPFLALLHTADALVRGEPVPPPGPPRASRVVDERVLAALAAAVAIEHATGTGTRDTLRALRIARRPEPTGHTPLDYYLELSFGTAHVLRGDTDTGGRGLRRALVLADRMDAARLRVRALARLALAAMLDGDTAVARARARHAVALADAAALIGSVDHLRAVAIDGLCPSVPERGGLRGDAALPAPAADPLGLGDPQPAAATAEAPRPAGTGASVLPRSVRSVVAESTR</sequence>
<feature type="compositionally biased region" description="Low complexity" evidence="1">
    <location>
        <begin position="607"/>
        <end position="641"/>
    </location>
</feature>
<dbReference type="Pfam" id="PF13191">
    <property type="entry name" value="AAA_16"/>
    <property type="match status" value="1"/>
</dbReference>
<feature type="region of interest" description="Disordered" evidence="1">
    <location>
        <begin position="606"/>
        <end position="657"/>
    </location>
</feature>
<proteinExistence type="predicted"/>
<dbReference type="InterPro" id="IPR059106">
    <property type="entry name" value="WHD_MalT"/>
</dbReference>
<keyword evidence="3" id="KW-0418">Kinase</keyword>
<protein>
    <submittedName>
        <fullName evidence="3">Serine/threonine-protein kinase pknK</fullName>
        <ecNumber evidence="3">2.7.11.1</ecNumber>
    </submittedName>
</protein>
<dbReference type="GO" id="GO:0004674">
    <property type="term" value="F:protein serine/threonine kinase activity"/>
    <property type="evidence" value="ECO:0007669"/>
    <property type="project" value="UniProtKB-EC"/>
</dbReference>
<dbReference type="AlphaFoldDB" id="A0A449H963"/>
<reference evidence="3" key="1">
    <citation type="submission" date="2019-02" db="EMBL/GenBank/DDBJ databases">
        <authorList>
            <consortium name="Pathogen Informatics"/>
        </authorList>
    </citation>
    <scope>NUCLEOTIDE SEQUENCE</scope>
    <source>
        <strain evidence="3">3012STDY6733949</strain>
    </source>
</reference>
<evidence type="ECO:0000313" key="3">
    <source>
        <dbReference type="EMBL" id="VFA87608.1"/>
    </source>
</evidence>
<keyword evidence="3" id="KW-0808">Transferase</keyword>
<dbReference type="InterPro" id="IPR027417">
    <property type="entry name" value="P-loop_NTPase"/>
</dbReference>
<feature type="compositionally biased region" description="Pro residues" evidence="1">
    <location>
        <begin position="9"/>
        <end position="19"/>
    </location>
</feature>
<dbReference type="RefSeq" id="WP_170986872.1">
    <property type="nucleotide sequence ID" value="NZ_CAACYE020000001.1"/>
</dbReference>
<evidence type="ECO:0000259" key="2">
    <source>
        <dbReference type="SMART" id="SM00382"/>
    </source>
</evidence>
<evidence type="ECO:0000256" key="1">
    <source>
        <dbReference type="SAM" id="MobiDB-lite"/>
    </source>
</evidence>
<organism evidence="3">
    <name type="scientific">Nocardia farcinica</name>
    <dbReference type="NCBI Taxonomy" id="37329"/>
    <lineage>
        <taxon>Bacteria</taxon>
        <taxon>Bacillati</taxon>
        <taxon>Actinomycetota</taxon>
        <taxon>Actinomycetes</taxon>
        <taxon>Mycobacteriales</taxon>
        <taxon>Nocardiaceae</taxon>
        <taxon>Nocardia</taxon>
    </lineage>
</organism>
<dbReference type="SMART" id="SM00382">
    <property type="entry name" value="AAA"/>
    <property type="match status" value="1"/>
</dbReference>
<accession>A0A449H963</accession>
<feature type="region of interest" description="Disordered" evidence="1">
    <location>
        <begin position="92"/>
        <end position="151"/>
    </location>
</feature>
<dbReference type="InterPro" id="IPR003593">
    <property type="entry name" value="AAA+_ATPase"/>
</dbReference>
<dbReference type="InterPro" id="IPR041664">
    <property type="entry name" value="AAA_16"/>
</dbReference>
<name>A0A449H963_NOCFR</name>